<evidence type="ECO:0000313" key="2">
    <source>
        <dbReference type="Proteomes" id="UP000242520"/>
    </source>
</evidence>
<name>A0A1M5SYC8_9FIRM</name>
<sequence>MRIFLELSEKRMNIGGLQLAVLKFNDVEEIKRVHVRVRLYDPNGKRYQLFNESTVVFPDLKSNILLPFEVKGNNAGFYRYDVKIWDDGMLRLTETVENDHFYVDDVKVVDLQIKEFEYQITLKNLSLSDTYLSIYKNKKEYRTVKIEKQEKKVMTLPIETLYIRYANEVIDIKKLAEGGNTYLRHHNLFWRCESENEVFVYDPKAEGKRRLKLKGYAKYLWDISDGVISHVFEPEEMNVMEKIMEYGIIKKLD</sequence>
<dbReference type="Proteomes" id="UP000242520">
    <property type="component" value="Unassembled WGS sequence"/>
</dbReference>
<keyword evidence="2" id="KW-1185">Reference proteome</keyword>
<protein>
    <submittedName>
        <fullName evidence="1">Uncharacterized protein</fullName>
    </submittedName>
</protein>
<accession>A0A1M5SYC8</accession>
<dbReference type="STRING" id="1123350.SAMN02744040_01961"/>
<dbReference type="EMBL" id="FQXH01000025">
    <property type="protein sequence ID" value="SHH43360.1"/>
    <property type="molecule type" value="Genomic_DNA"/>
</dbReference>
<organism evidence="1 2">
    <name type="scientific">Tepidibacter thalassicus DSM 15285</name>
    <dbReference type="NCBI Taxonomy" id="1123350"/>
    <lineage>
        <taxon>Bacteria</taxon>
        <taxon>Bacillati</taxon>
        <taxon>Bacillota</taxon>
        <taxon>Clostridia</taxon>
        <taxon>Peptostreptococcales</taxon>
        <taxon>Peptostreptococcaceae</taxon>
        <taxon>Tepidibacter</taxon>
    </lineage>
</organism>
<reference evidence="2" key="1">
    <citation type="submission" date="2016-11" db="EMBL/GenBank/DDBJ databases">
        <authorList>
            <person name="Varghese N."/>
            <person name="Submissions S."/>
        </authorList>
    </citation>
    <scope>NUCLEOTIDE SEQUENCE [LARGE SCALE GENOMIC DNA]</scope>
    <source>
        <strain evidence="2">DSM 15285</strain>
    </source>
</reference>
<proteinExistence type="predicted"/>
<gene>
    <name evidence="1" type="ORF">SAMN02744040_01961</name>
</gene>
<evidence type="ECO:0000313" key="1">
    <source>
        <dbReference type="EMBL" id="SHH43360.1"/>
    </source>
</evidence>
<dbReference type="AlphaFoldDB" id="A0A1M5SYC8"/>
<dbReference type="RefSeq" id="WP_072725956.1">
    <property type="nucleotide sequence ID" value="NZ_FQXH01000025.1"/>
</dbReference>